<dbReference type="Pfam" id="PF07969">
    <property type="entry name" value="Amidohydro_3"/>
    <property type="match status" value="1"/>
</dbReference>
<dbReference type="InterPro" id="IPR011059">
    <property type="entry name" value="Metal-dep_hydrolase_composite"/>
</dbReference>
<feature type="domain" description="Amidohydrolase 3" evidence="2">
    <location>
        <begin position="418"/>
        <end position="521"/>
    </location>
</feature>
<gene>
    <name evidence="3" type="ORF">ENQ20_06805</name>
</gene>
<name>A0A7C1FTH8_9CHLR</name>
<dbReference type="AlphaFoldDB" id="A0A7C1FTH8"/>
<dbReference type="GO" id="GO:0016811">
    <property type="term" value="F:hydrolase activity, acting on carbon-nitrogen (but not peptide) bonds, in linear amides"/>
    <property type="evidence" value="ECO:0007669"/>
    <property type="project" value="InterPro"/>
</dbReference>
<dbReference type="Gene3D" id="3.20.20.140">
    <property type="entry name" value="Metal-dependent hydrolases"/>
    <property type="match status" value="1"/>
</dbReference>
<evidence type="ECO:0000259" key="2">
    <source>
        <dbReference type="Pfam" id="PF07969"/>
    </source>
</evidence>
<accession>A0A7C1FTH8</accession>
<dbReference type="InterPro" id="IPR032466">
    <property type="entry name" value="Metal_Hydrolase"/>
</dbReference>
<organism evidence="3">
    <name type="scientific">Caldilinea aerophila</name>
    <dbReference type="NCBI Taxonomy" id="133453"/>
    <lineage>
        <taxon>Bacteria</taxon>
        <taxon>Bacillati</taxon>
        <taxon>Chloroflexota</taxon>
        <taxon>Caldilineae</taxon>
        <taxon>Caldilineales</taxon>
        <taxon>Caldilineaceae</taxon>
        <taxon>Caldilinea</taxon>
    </lineage>
</organism>
<dbReference type="SUPFAM" id="SSF51556">
    <property type="entry name" value="Metallo-dependent hydrolases"/>
    <property type="match status" value="1"/>
</dbReference>
<dbReference type="SUPFAM" id="SSF51338">
    <property type="entry name" value="Composite domain of metallo-dependent hydrolases"/>
    <property type="match status" value="1"/>
</dbReference>
<dbReference type="PANTHER" id="PTHR11113">
    <property type="entry name" value="N-ACETYLGLUCOSAMINE-6-PHOSPHATE DEACETYLASE"/>
    <property type="match status" value="1"/>
</dbReference>
<evidence type="ECO:0000313" key="3">
    <source>
        <dbReference type="EMBL" id="HDX31191.1"/>
    </source>
</evidence>
<comment type="caution">
    <text evidence="3">The sequence shown here is derived from an EMBL/GenBank/DDBJ whole genome shotgun (WGS) entry which is preliminary data.</text>
</comment>
<dbReference type="EMBL" id="DSMG01000077">
    <property type="protein sequence ID" value="HDX31191.1"/>
    <property type="molecule type" value="Genomic_DNA"/>
</dbReference>
<dbReference type="Gene3D" id="3.30.1490.130">
    <property type="entry name" value="D-aminoacylase. Domain 3"/>
    <property type="match status" value="1"/>
</dbReference>
<dbReference type="InterPro" id="IPR023100">
    <property type="entry name" value="D-aminoacylase_insert_dom_sf"/>
</dbReference>
<dbReference type="Gene3D" id="2.30.40.10">
    <property type="entry name" value="Urease, subunit C, domain 1"/>
    <property type="match status" value="1"/>
</dbReference>
<sequence>MPRYDTLIINGRIVDGSGNPWFYGDLAIRGDRIAALAGPGGLERRDARQVIDAAGRVVCPGFIDIQSHSILPLMVDGRSLSKITQGVTTEIMGEGWTPAPVRGRNTDPLAHAIFPYPLDAWKEKVKTWTRFRHWLEAMVEAGVSPNVGSFLGGGTLRAIGKGMEMGKANAEELALMRAVMAEAMEDGAFGVAYALIYPPDAYADTEEIIEICKVVAAYQGVYITHIRSEAEQLVEAMQEAVEIGRRANVAVEIYHLKAAGKANWPLIEPAIAVIEQARAEGVDITADMYPYAAAGTGLTAVIPPWAQAEDKLFDNLRDPAMRARIKQEMLHPSGDWEAMGSRDPEGVMPIGFQKPENKPYIGKRLTEIAAMRGQDWIDTTFDLLLSEQDRISTIYFSMSEDNVRRQLTLPWIKISTDAGGHDPTWSEQYGPVHPRAYGTYPRVLGKYVREEKVLTLEDAIRKMTWSVASRLRITDRGLLAPGFFADVVIFDPETIADRATFEDSHQLSVGVHDVWINGMRVLKDGVHTDARPGRIVDGPGRRRSA</sequence>
<dbReference type="PANTHER" id="PTHR11113:SF2">
    <property type="entry name" value="ADENINE DEAMINASE"/>
    <property type="match status" value="1"/>
</dbReference>
<dbReference type="InterPro" id="IPR013108">
    <property type="entry name" value="Amidohydro_3"/>
</dbReference>
<dbReference type="GO" id="GO:0000034">
    <property type="term" value="F:adenine deaminase activity"/>
    <property type="evidence" value="ECO:0007669"/>
    <property type="project" value="TreeGrafter"/>
</dbReference>
<keyword evidence="1" id="KW-0378">Hydrolase</keyword>
<dbReference type="CDD" id="cd01297">
    <property type="entry name" value="D-aminoacylase"/>
    <property type="match status" value="1"/>
</dbReference>
<proteinExistence type="predicted"/>
<protein>
    <submittedName>
        <fullName evidence="3">D-aminoacylase</fullName>
    </submittedName>
</protein>
<evidence type="ECO:0000256" key="1">
    <source>
        <dbReference type="ARBA" id="ARBA00022801"/>
    </source>
</evidence>
<reference evidence="3" key="1">
    <citation type="journal article" date="2020" name="mSystems">
        <title>Genome- and Community-Level Interaction Insights into Carbon Utilization and Element Cycling Functions of Hydrothermarchaeota in Hydrothermal Sediment.</title>
        <authorList>
            <person name="Zhou Z."/>
            <person name="Liu Y."/>
            <person name="Xu W."/>
            <person name="Pan J."/>
            <person name="Luo Z.H."/>
            <person name="Li M."/>
        </authorList>
    </citation>
    <scope>NUCLEOTIDE SEQUENCE [LARGE SCALE GENOMIC DNA]</scope>
    <source>
        <strain evidence="3">SpSt-289</strain>
    </source>
</reference>